<dbReference type="SUPFAM" id="SSF69593">
    <property type="entry name" value="Glycerol-3-phosphate (1)-acyltransferase"/>
    <property type="match status" value="1"/>
</dbReference>
<comment type="caution">
    <text evidence="4">The sequence shown here is derived from an EMBL/GenBank/DDBJ whole genome shotgun (WGS) entry which is preliminary data.</text>
</comment>
<evidence type="ECO:0000259" key="3">
    <source>
        <dbReference type="SMART" id="SM00563"/>
    </source>
</evidence>
<evidence type="ECO:0000256" key="2">
    <source>
        <dbReference type="ARBA" id="ARBA00023315"/>
    </source>
</evidence>
<feature type="domain" description="Phospholipid/glycerol acyltransferase" evidence="3">
    <location>
        <begin position="47"/>
        <end position="162"/>
    </location>
</feature>
<name>A0A9D1MU92_9FIRM</name>
<dbReference type="PANTHER" id="PTHR10434">
    <property type="entry name" value="1-ACYL-SN-GLYCEROL-3-PHOSPHATE ACYLTRANSFERASE"/>
    <property type="match status" value="1"/>
</dbReference>
<keyword evidence="1" id="KW-0808">Transferase</keyword>
<accession>A0A9D1MU92</accession>
<gene>
    <name evidence="4" type="ORF">IAD23_04065</name>
</gene>
<dbReference type="Proteomes" id="UP000824125">
    <property type="component" value="Unassembled WGS sequence"/>
</dbReference>
<evidence type="ECO:0000313" key="5">
    <source>
        <dbReference type="Proteomes" id="UP000824125"/>
    </source>
</evidence>
<evidence type="ECO:0000256" key="1">
    <source>
        <dbReference type="ARBA" id="ARBA00022679"/>
    </source>
</evidence>
<protein>
    <submittedName>
        <fullName evidence="4">1-acyl-sn-glycerol-3-phosphate acyltransferase</fullName>
    </submittedName>
</protein>
<dbReference type="EMBL" id="DVNM01000020">
    <property type="protein sequence ID" value="HIU69112.1"/>
    <property type="molecule type" value="Genomic_DNA"/>
</dbReference>
<dbReference type="InterPro" id="IPR002123">
    <property type="entry name" value="Plipid/glycerol_acylTrfase"/>
</dbReference>
<dbReference type="CDD" id="cd07989">
    <property type="entry name" value="LPLAT_AGPAT-like"/>
    <property type="match status" value="1"/>
</dbReference>
<sequence length="214" mass="23754">MKEFDYSAVPHYKFYGFVKKVFGPILKRLYNVEYKGLENVPAGESGYIVAINHTCMLDPVFVSMPKKVPPLHFMAKSELFENPVVAWVITHVYGFPVHRGKGDTSAIDYGIKLIREGHIMAICPEGRRVKDKNGVPQHAKAGVAVIAHATGADVLPVAICSRGPIKPFKKVVVSYGKMIKNEDLQMTDDAKPSQIKAAANMVMKEILDLWEAEV</sequence>
<dbReference type="AlphaFoldDB" id="A0A9D1MU92"/>
<organism evidence="4 5">
    <name type="scientific">Candidatus Scybalenecus merdavium</name>
    <dbReference type="NCBI Taxonomy" id="2840939"/>
    <lineage>
        <taxon>Bacteria</taxon>
        <taxon>Bacillati</taxon>
        <taxon>Bacillota</taxon>
        <taxon>Clostridia</taxon>
        <taxon>Eubacteriales</taxon>
        <taxon>Oscillospiraceae</taxon>
        <taxon>Oscillospiraceae incertae sedis</taxon>
        <taxon>Candidatus Scybalenecus</taxon>
    </lineage>
</organism>
<dbReference type="GO" id="GO:0006654">
    <property type="term" value="P:phosphatidic acid biosynthetic process"/>
    <property type="evidence" value="ECO:0007669"/>
    <property type="project" value="TreeGrafter"/>
</dbReference>
<reference evidence="4" key="1">
    <citation type="submission" date="2020-10" db="EMBL/GenBank/DDBJ databases">
        <authorList>
            <person name="Gilroy R."/>
        </authorList>
    </citation>
    <scope>NUCLEOTIDE SEQUENCE</scope>
    <source>
        <strain evidence="4">CHK176-6737</strain>
    </source>
</reference>
<reference evidence="4" key="2">
    <citation type="journal article" date="2021" name="PeerJ">
        <title>Extensive microbial diversity within the chicken gut microbiome revealed by metagenomics and culture.</title>
        <authorList>
            <person name="Gilroy R."/>
            <person name="Ravi A."/>
            <person name="Getino M."/>
            <person name="Pursley I."/>
            <person name="Horton D.L."/>
            <person name="Alikhan N.F."/>
            <person name="Baker D."/>
            <person name="Gharbi K."/>
            <person name="Hall N."/>
            <person name="Watson M."/>
            <person name="Adriaenssens E.M."/>
            <person name="Foster-Nyarko E."/>
            <person name="Jarju S."/>
            <person name="Secka A."/>
            <person name="Antonio M."/>
            <person name="Oren A."/>
            <person name="Chaudhuri R.R."/>
            <person name="La Ragione R."/>
            <person name="Hildebrand F."/>
            <person name="Pallen M.J."/>
        </authorList>
    </citation>
    <scope>NUCLEOTIDE SEQUENCE</scope>
    <source>
        <strain evidence="4">CHK176-6737</strain>
    </source>
</reference>
<dbReference type="PANTHER" id="PTHR10434:SF11">
    <property type="entry name" value="1-ACYL-SN-GLYCEROL-3-PHOSPHATE ACYLTRANSFERASE"/>
    <property type="match status" value="1"/>
</dbReference>
<dbReference type="GO" id="GO:0003841">
    <property type="term" value="F:1-acylglycerol-3-phosphate O-acyltransferase activity"/>
    <property type="evidence" value="ECO:0007669"/>
    <property type="project" value="TreeGrafter"/>
</dbReference>
<evidence type="ECO:0000313" key="4">
    <source>
        <dbReference type="EMBL" id="HIU69112.1"/>
    </source>
</evidence>
<proteinExistence type="predicted"/>
<keyword evidence="2 4" id="KW-0012">Acyltransferase</keyword>
<dbReference type="SMART" id="SM00563">
    <property type="entry name" value="PlsC"/>
    <property type="match status" value="1"/>
</dbReference>
<dbReference type="Pfam" id="PF01553">
    <property type="entry name" value="Acyltransferase"/>
    <property type="match status" value="1"/>
</dbReference>